<organism evidence="11 12">
    <name type="scientific">Pigmentiphaga aceris</name>
    <dbReference type="NCBI Taxonomy" id="1940612"/>
    <lineage>
        <taxon>Bacteria</taxon>
        <taxon>Pseudomonadati</taxon>
        <taxon>Pseudomonadota</taxon>
        <taxon>Betaproteobacteria</taxon>
        <taxon>Burkholderiales</taxon>
        <taxon>Alcaligenaceae</taxon>
        <taxon>Pigmentiphaga</taxon>
    </lineage>
</organism>
<comment type="catalytic activity">
    <reaction evidence="1 8">
        <text>Cleavage of hydrophobic, N-terminal signal or leader sequences from secreted and periplasmic proteins.</text>
        <dbReference type="EC" id="3.4.21.89"/>
    </reaction>
</comment>
<dbReference type="PRINTS" id="PR00727">
    <property type="entry name" value="LEADERPTASE"/>
</dbReference>
<dbReference type="PROSITE" id="PS00760">
    <property type="entry name" value="SPASE_I_2"/>
    <property type="match status" value="1"/>
</dbReference>
<dbReference type="Proteomes" id="UP000325161">
    <property type="component" value="Chromosome"/>
</dbReference>
<dbReference type="CDD" id="cd06530">
    <property type="entry name" value="S26_SPase_I"/>
    <property type="match status" value="1"/>
</dbReference>
<name>A0A5C0AWU9_9BURK</name>
<dbReference type="SUPFAM" id="SSF51306">
    <property type="entry name" value="LexA/Signal peptidase"/>
    <property type="match status" value="1"/>
</dbReference>
<keyword evidence="12" id="KW-1185">Reference proteome</keyword>
<dbReference type="GO" id="GO:0006465">
    <property type="term" value="P:signal peptide processing"/>
    <property type="evidence" value="ECO:0007669"/>
    <property type="project" value="InterPro"/>
</dbReference>
<dbReference type="AlphaFoldDB" id="A0A5C0AWU9"/>
<dbReference type="InterPro" id="IPR019758">
    <property type="entry name" value="Pept_S26A_signal_pept_1_CS"/>
</dbReference>
<keyword evidence="5 8" id="KW-0645">Protease</keyword>
<dbReference type="PANTHER" id="PTHR43390">
    <property type="entry name" value="SIGNAL PEPTIDASE I"/>
    <property type="match status" value="1"/>
</dbReference>
<dbReference type="OrthoDB" id="9815782at2"/>
<dbReference type="GO" id="GO:0016020">
    <property type="term" value="C:membrane"/>
    <property type="evidence" value="ECO:0007669"/>
    <property type="project" value="UniProtKB-SubCell"/>
</dbReference>
<dbReference type="EMBL" id="CP043046">
    <property type="protein sequence ID" value="QEI06942.1"/>
    <property type="molecule type" value="Genomic_DNA"/>
</dbReference>
<feature type="active site" evidence="7">
    <location>
        <position position="107"/>
    </location>
</feature>
<comment type="similarity">
    <text evidence="2 9">Belongs to the peptidase S26 family.</text>
</comment>
<feature type="domain" description="Peptidase S26" evidence="10">
    <location>
        <begin position="77"/>
        <end position="288"/>
    </location>
</feature>
<evidence type="ECO:0000313" key="12">
    <source>
        <dbReference type="Proteomes" id="UP000325161"/>
    </source>
</evidence>
<feature type="active site" evidence="7">
    <location>
        <position position="162"/>
    </location>
</feature>
<reference evidence="11 12" key="1">
    <citation type="submission" date="2019-08" db="EMBL/GenBank/DDBJ databases">
        <title>Amphibian skin-associated Pigmentiphaga: genome sequence and occurrence across geography and hosts.</title>
        <authorList>
            <person name="Bletz M.C."/>
            <person name="Bunk B."/>
            <person name="Sproeer C."/>
            <person name="Biwer P."/>
            <person name="Reiter S."/>
            <person name="Rabemananjara F.C.E."/>
            <person name="Schulz S."/>
            <person name="Overmann J."/>
            <person name="Vences M."/>
        </authorList>
    </citation>
    <scope>NUCLEOTIDE SEQUENCE [LARGE SCALE GENOMIC DNA]</scope>
    <source>
        <strain evidence="11 12">Mada1488</strain>
    </source>
</reference>
<dbReference type="GO" id="GO:0009003">
    <property type="term" value="F:signal peptidase activity"/>
    <property type="evidence" value="ECO:0007669"/>
    <property type="project" value="UniProtKB-EC"/>
</dbReference>
<dbReference type="EC" id="3.4.21.89" evidence="3 8"/>
<evidence type="ECO:0000256" key="5">
    <source>
        <dbReference type="ARBA" id="ARBA00022670"/>
    </source>
</evidence>
<dbReference type="NCBIfam" id="TIGR02227">
    <property type="entry name" value="sigpep_I_bact"/>
    <property type="match status" value="1"/>
</dbReference>
<evidence type="ECO:0000256" key="2">
    <source>
        <dbReference type="ARBA" id="ARBA00009370"/>
    </source>
</evidence>
<evidence type="ECO:0000256" key="4">
    <source>
        <dbReference type="ARBA" id="ARBA00019232"/>
    </source>
</evidence>
<evidence type="ECO:0000313" key="11">
    <source>
        <dbReference type="EMBL" id="QEI06942.1"/>
    </source>
</evidence>
<comment type="subcellular location">
    <subcellularLocation>
        <location evidence="9">Membrane</location>
        <topology evidence="9">Single-pass type II membrane protein</topology>
    </subcellularLocation>
</comment>
<dbReference type="KEGG" id="pacr:FXN63_14680"/>
<dbReference type="Pfam" id="PF10502">
    <property type="entry name" value="Peptidase_S26"/>
    <property type="match status" value="1"/>
</dbReference>
<proteinExistence type="inferred from homology"/>
<evidence type="ECO:0000256" key="6">
    <source>
        <dbReference type="ARBA" id="ARBA00022801"/>
    </source>
</evidence>
<keyword evidence="6 8" id="KW-0378">Hydrolase</keyword>
<protein>
    <recommendedName>
        <fullName evidence="4 8">Signal peptidase I</fullName>
        <ecNumber evidence="3 8">3.4.21.89</ecNumber>
    </recommendedName>
</protein>
<evidence type="ECO:0000256" key="9">
    <source>
        <dbReference type="RuleBase" id="RU362042"/>
    </source>
</evidence>
<dbReference type="PANTHER" id="PTHR43390:SF1">
    <property type="entry name" value="CHLOROPLAST PROCESSING PEPTIDASE"/>
    <property type="match status" value="1"/>
</dbReference>
<dbReference type="PROSITE" id="PS00761">
    <property type="entry name" value="SPASE_I_3"/>
    <property type="match status" value="1"/>
</dbReference>
<evidence type="ECO:0000259" key="10">
    <source>
        <dbReference type="Pfam" id="PF10502"/>
    </source>
</evidence>
<sequence length="300" mass="33769">MSLNFALILFVLLVVTGIAWALDRWVLQPQRRARAIAAGERFDNVSAPSIRASSGDAEAARLRQEAVSQAARAPWWVEYSASFFPVILFVFTLRSFIVEPFRIPSGSMIPTLQVGDLILVNKFTYGIRLPILNNKVIPFNDPKRGDVVVFRYPVDPQIDYIKRVVGLPGDEVAYLNKRLTVNGKVVPTAAAGDYFDPDRVTYTQRFTETFDGVDHDILNDPGRSGEIGMVSSFPNMNACTYSREGVRCTVPAGNYFMMGDNRDNSLDSRYWGFMPEANIVGKAFFVWMNFSDLKRIGRFH</sequence>
<evidence type="ECO:0000256" key="7">
    <source>
        <dbReference type="PIRSR" id="PIRSR600223-1"/>
    </source>
</evidence>
<gene>
    <name evidence="11" type="primary">lepB</name>
    <name evidence="11" type="ORF">FXN63_14680</name>
</gene>
<dbReference type="Gene3D" id="2.10.109.10">
    <property type="entry name" value="Umud Fragment, subunit A"/>
    <property type="match status" value="1"/>
</dbReference>
<dbReference type="InterPro" id="IPR036286">
    <property type="entry name" value="LexA/Signal_pep-like_sf"/>
</dbReference>
<dbReference type="InterPro" id="IPR000223">
    <property type="entry name" value="Pept_S26A_signal_pept_1"/>
</dbReference>
<dbReference type="RefSeq" id="WP_148815989.1">
    <property type="nucleotide sequence ID" value="NZ_CP043046.1"/>
</dbReference>
<dbReference type="InterPro" id="IPR019533">
    <property type="entry name" value="Peptidase_S26"/>
</dbReference>
<evidence type="ECO:0000256" key="8">
    <source>
        <dbReference type="RuleBase" id="RU003993"/>
    </source>
</evidence>
<evidence type="ECO:0000256" key="1">
    <source>
        <dbReference type="ARBA" id="ARBA00000677"/>
    </source>
</evidence>
<dbReference type="PROSITE" id="PS00501">
    <property type="entry name" value="SPASE_I_1"/>
    <property type="match status" value="1"/>
</dbReference>
<evidence type="ECO:0000256" key="3">
    <source>
        <dbReference type="ARBA" id="ARBA00013208"/>
    </source>
</evidence>
<dbReference type="InterPro" id="IPR019757">
    <property type="entry name" value="Pept_S26A_signal_pept_1_Lys-AS"/>
</dbReference>
<dbReference type="InterPro" id="IPR019756">
    <property type="entry name" value="Pept_S26A_signal_pept_1_Ser-AS"/>
</dbReference>
<dbReference type="GO" id="GO:0004252">
    <property type="term" value="F:serine-type endopeptidase activity"/>
    <property type="evidence" value="ECO:0007669"/>
    <property type="project" value="InterPro"/>
</dbReference>
<accession>A0A5C0AWU9</accession>